<evidence type="ECO:0000313" key="2">
    <source>
        <dbReference type="Proteomes" id="UP001295684"/>
    </source>
</evidence>
<protein>
    <submittedName>
        <fullName evidence="1">Uncharacterized protein</fullName>
    </submittedName>
</protein>
<evidence type="ECO:0000313" key="1">
    <source>
        <dbReference type="EMBL" id="CAI2378627.1"/>
    </source>
</evidence>
<reference evidence="1" key="1">
    <citation type="submission" date="2023-07" db="EMBL/GenBank/DDBJ databases">
        <authorList>
            <consortium name="AG Swart"/>
            <person name="Singh M."/>
            <person name="Singh A."/>
            <person name="Seah K."/>
            <person name="Emmerich C."/>
        </authorList>
    </citation>
    <scope>NUCLEOTIDE SEQUENCE</scope>
    <source>
        <strain evidence="1">DP1</strain>
    </source>
</reference>
<gene>
    <name evidence="1" type="ORF">ECRASSUSDP1_LOCUS20025</name>
</gene>
<dbReference type="AlphaFoldDB" id="A0AAD1XTF1"/>
<organism evidence="1 2">
    <name type="scientific">Euplotes crassus</name>
    <dbReference type="NCBI Taxonomy" id="5936"/>
    <lineage>
        <taxon>Eukaryota</taxon>
        <taxon>Sar</taxon>
        <taxon>Alveolata</taxon>
        <taxon>Ciliophora</taxon>
        <taxon>Intramacronucleata</taxon>
        <taxon>Spirotrichea</taxon>
        <taxon>Hypotrichia</taxon>
        <taxon>Euplotida</taxon>
        <taxon>Euplotidae</taxon>
        <taxon>Moneuplotes</taxon>
    </lineage>
</organism>
<dbReference type="Proteomes" id="UP001295684">
    <property type="component" value="Unassembled WGS sequence"/>
</dbReference>
<keyword evidence="2" id="KW-1185">Reference proteome</keyword>
<name>A0AAD1XTF1_EUPCR</name>
<proteinExistence type="predicted"/>
<comment type="caution">
    <text evidence="1">The sequence shown here is derived from an EMBL/GenBank/DDBJ whole genome shotgun (WGS) entry which is preliminary data.</text>
</comment>
<accession>A0AAD1XTF1</accession>
<dbReference type="EMBL" id="CAMPGE010020374">
    <property type="protein sequence ID" value="CAI2378627.1"/>
    <property type="molecule type" value="Genomic_DNA"/>
</dbReference>
<sequence>MSLITIINNSFSNILQALSKLWARWHADIYWRNKKIPRCLDINSDHPQKLETRKTLMNLIKMQNWNNLVLF</sequence>